<proteinExistence type="predicted"/>
<protein>
    <recommendedName>
        <fullName evidence="1">ABC1 atypical kinase-like domain-containing protein</fullName>
    </recommendedName>
</protein>
<dbReference type="AlphaFoldDB" id="A0A7S0QZ96"/>
<reference evidence="2" key="1">
    <citation type="submission" date="2021-01" db="EMBL/GenBank/DDBJ databases">
        <authorList>
            <person name="Corre E."/>
            <person name="Pelletier E."/>
            <person name="Niang G."/>
            <person name="Scheremetjew M."/>
            <person name="Finn R."/>
            <person name="Kale V."/>
            <person name="Holt S."/>
            <person name="Cochrane G."/>
            <person name="Meng A."/>
            <person name="Brown T."/>
            <person name="Cohen L."/>
        </authorList>
    </citation>
    <scope>NUCLEOTIDE SEQUENCE</scope>
    <source>
        <strain evidence="2">CCMP722</strain>
    </source>
</reference>
<accession>A0A7S0QZ96</accession>
<dbReference type="PANTHER" id="PTHR45890">
    <property type="entry name" value="AARF DOMAIN CONTAINING KINASE 2 (PREDICTED)"/>
    <property type="match status" value="1"/>
</dbReference>
<evidence type="ECO:0000259" key="1">
    <source>
        <dbReference type="Pfam" id="PF03109"/>
    </source>
</evidence>
<sequence length="238" mass="27028">MMRLMKGRMYEEEADGKLVGAREEEEEERLRLRVARLGCHTLLKMVIKDNFIHADLHPGNLLVSLEELPWWHPSQLWGSEIRPKLVLLDAGMVMELSTTYKEHIVDFFKAIADMDGTKVATELLKFSDKGCEAPDFVSDMGEVFSQMRLMHEAGKIVTDGVSECLDTVRRHQVRVSTELLAVVTTALVLEGWSSHLDPELRILNVLKDLLETAEKIQGRIVQRLMGKLQDMNTMDGLA</sequence>
<name>A0A7S0QZ96_9CHLO</name>
<feature type="domain" description="ABC1 atypical kinase-like" evidence="1">
    <location>
        <begin position="24"/>
        <end position="121"/>
    </location>
</feature>
<dbReference type="InterPro" id="IPR052402">
    <property type="entry name" value="ADCK_kinase"/>
</dbReference>
<dbReference type="EMBL" id="HBFA01010479">
    <property type="protein sequence ID" value="CAD8658603.1"/>
    <property type="molecule type" value="Transcribed_RNA"/>
</dbReference>
<gene>
    <name evidence="2" type="ORF">POBO1169_LOCUS5477</name>
</gene>
<organism evidence="2">
    <name type="scientific">Pyramimonas obovata</name>
    <dbReference type="NCBI Taxonomy" id="1411642"/>
    <lineage>
        <taxon>Eukaryota</taxon>
        <taxon>Viridiplantae</taxon>
        <taxon>Chlorophyta</taxon>
        <taxon>Pyramimonadophyceae</taxon>
        <taxon>Pyramimonadales</taxon>
        <taxon>Pyramimonadaceae</taxon>
        <taxon>Pyramimonas</taxon>
        <taxon>Pyramimonas incertae sedis</taxon>
    </lineage>
</organism>
<dbReference type="PANTHER" id="PTHR45890:SF1">
    <property type="entry name" value="AARF DOMAIN CONTAINING KINASE 2"/>
    <property type="match status" value="1"/>
</dbReference>
<evidence type="ECO:0000313" key="2">
    <source>
        <dbReference type="EMBL" id="CAD8658603.1"/>
    </source>
</evidence>
<dbReference type="Pfam" id="PF03109">
    <property type="entry name" value="ABC1"/>
    <property type="match status" value="1"/>
</dbReference>
<dbReference type="InterPro" id="IPR004147">
    <property type="entry name" value="ABC1_dom"/>
</dbReference>